<proteinExistence type="predicted"/>
<sequence length="69" mass="7202">MIRRRNKNKKLSRGGGDAKITIPSFSQTTPGGTSIINNLASNHAQTLAYSSFDADVKLPATSTGAAAPK</sequence>
<evidence type="ECO:0000256" key="1">
    <source>
        <dbReference type="SAM" id="MobiDB-lite"/>
    </source>
</evidence>
<name>A0A6C0EYN1_9ZZZZ</name>
<feature type="region of interest" description="Disordered" evidence="1">
    <location>
        <begin position="1"/>
        <end position="25"/>
    </location>
</feature>
<feature type="compositionally biased region" description="Basic residues" evidence="1">
    <location>
        <begin position="1"/>
        <end position="12"/>
    </location>
</feature>
<accession>A0A6C0EYN1</accession>
<reference evidence="2" key="1">
    <citation type="journal article" date="2020" name="Nature">
        <title>Giant virus diversity and host interactions through global metagenomics.</title>
        <authorList>
            <person name="Schulz F."/>
            <person name="Roux S."/>
            <person name="Paez-Espino D."/>
            <person name="Jungbluth S."/>
            <person name="Walsh D.A."/>
            <person name="Denef V.J."/>
            <person name="McMahon K.D."/>
            <person name="Konstantinidis K.T."/>
            <person name="Eloe-Fadrosh E.A."/>
            <person name="Kyrpides N.C."/>
            <person name="Woyke T."/>
        </authorList>
    </citation>
    <scope>NUCLEOTIDE SEQUENCE</scope>
    <source>
        <strain evidence="2">GVMAG-M-3300009163-63</strain>
    </source>
</reference>
<evidence type="ECO:0000313" key="2">
    <source>
        <dbReference type="EMBL" id="QHT34296.1"/>
    </source>
</evidence>
<protein>
    <submittedName>
        <fullName evidence="2">Uncharacterized protein</fullName>
    </submittedName>
</protein>
<dbReference type="AlphaFoldDB" id="A0A6C0EYN1"/>
<organism evidence="2">
    <name type="scientific">viral metagenome</name>
    <dbReference type="NCBI Taxonomy" id="1070528"/>
    <lineage>
        <taxon>unclassified sequences</taxon>
        <taxon>metagenomes</taxon>
        <taxon>organismal metagenomes</taxon>
    </lineage>
</organism>
<dbReference type="EMBL" id="MN738998">
    <property type="protein sequence ID" value="QHT34296.1"/>
    <property type="molecule type" value="Genomic_DNA"/>
</dbReference>